<dbReference type="GO" id="GO:0051287">
    <property type="term" value="F:NAD binding"/>
    <property type="evidence" value="ECO:0007669"/>
    <property type="project" value="InterPro"/>
</dbReference>
<evidence type="ECO:0000256" key="3">
    <source>
        <dbReference type="ARBA" id="ARBA00023027"/>
    </source>
</evidence>
<accession>A0A2M9B868</accession>
<gene>
    <name evidence="7" type="ORF">CLV56_3625</name>
</gene>
<keyword evidence="8" id="KW-1185">Reference proteome</keyword>
<evidence type="ECO:0000259" key="5">
    <source>
        <dbReference type="Pfam" id="PF00389"/>
    </source>
</evidence>
<dbReference type="InterPro" id="IPR029753">
    <property type="entry name" value="D-isomer_DH_CS"/>
</dbReference>
<dbReference type="PANTHER" id="PTHR43333">
    <property type="entry name" value="2-HACID_DH_C DOMAIN-CONTAINING PROTEIN"/>
    <property type="match status" value="1"/>
</dbReference>
<dbReference type="CDD" id="cd12166">
    <property type="entry name" value="2-Hacid_dh_7"/>
    <property type="match status" value="1"/>
</dbReference>
<comment type="similarity">
    <text evidence="1 4">Belongs to the D-isomer specific 2-hydroxyacid dehydrogenase family.</text>
</comment>
<dbReference type="InterPro" id="IPR006139">
    <property type="entry name" value="D-isomer_2_OHA_DH_cat_dom"/>
</dbReference>
<evidence type="ECO:0000256" key="2">
    <source>
        <dbReference type="ARBA" id="ARBA00023002"/>
    </source>
</evidence>
<keyword evidence="2 4" id="KW-0560">Oxidoreductase</keyword>
<evidence type="ECO:0000259" key="6">
    <source>
        <dbReference type="Pfam" id="PF02826"/>
    </source>
</evidence>
<proteinExistence type="inferred from homology"/>
<feature type="domain" description="D-isomer specific 2-hydroxyacid dehydrogenase NAD-binding" evidence="6">
    <location>
        <begin position="106"/>
        <end position="274"/>
    </location>
</feature>
<dbReference type="InterPro" id="IPR036291">
    <property type="entry name" value="NAD(P)-bd_dom_sf"/>
</dbReference>
<dbReference type="FunFam" id="3.40.50.720:FF:000593">
    <property type="entry name" value="Dihydrofolate reductase"/>
    <property type="match status" value="1"/>
</dbReference>
<name>A0A2M9B868_9ACTN</name>
<feature type="domain" description="D-isomer specific 2-hydroxyacid dehydrogenase catalytic" evidence="5">
    <location>
        <begin position="61"/>
        <end position="305"/>
    </location>
</feature>
<dbReference type="PANTHER" id="PTHR43333:SF1">
    <property type="entry name" value="D-ISOMER SPECIFIC 2-HYDROXYACID DEHYDROGENASE NAD-BINDING DOMAIN-CONTAINING PROTEIN"/>
    <property type="match status" value="1"/>
</dbReference>
<dbReference type="InterPro" id="IPR006140">
    <property type="entry name" value="D-isomer_DH_NAD-bd"/>
</dbReference>
<organism evidence="7 8">
    <name type="scientific">Mumia flava</name>
    <dbReference type="NCBI Taxonomy" id="1348852"/>
    <lineage>
        <taxon>Bacteria</taxon>
        <taxon>Bacillati</taxon>
        <taxon>Actinomycetota</taxon>
        <taxon>Actinomycetes</taxon>
        <taxon>Propionibacteriales</taxon>
        <taxon>Nocardioidaceae</taxon>
        <taxon>Mumia</taxon>
    </lineage>
</organism>
<dbReference type="PROSITE" id="PS00671">
    <property type="entry name" value="D_2_HYDROXYACID_DH_3"/>
    <property type="match status" value="1"/>
</dbReference>
<dbReference type="EMBL" id="PGEZ01000002">
    <property type="protein sequence ID" value="PJJ54121.1"/>
    <property type="molecule type" value="Genomic_DNA"/>
</dbReference>
<dbReference type="SUPFAM" id="SSF51735">
    <property type="entry name" value="NAD(P)-binding Rossmann-fold domains"/>
    <property type="match status" value="1"/>
</dbReference>
<dbReference type="Pfam" id="PF02826">
    <property type="entry name" value="2-Hacid_dh_C"/>
    <property type="match status" value="1"/>
</dbReference>
<dbReference type="GO" id="GO:0016616">
    <property type="term" value="F:oxidoreductase activity, acting on the CH-OH group of donors, NAD or NADP as acceptor"/>
    <property type="evidence" value="ECO:0007669"/>
    <property type="project" value="InterPro"/>
</dbReference>
<reference evidence="7 8" key="1">
    <citation type="submission" date="2017-11" db="EMBL/GenBank/DDBJ databases">
        <title>Genomic Encyclopedia of Archaeal and Bacterial Type Strains, Phase II (KMG-II): From Individual Species to Whole Genera.</title>
        <authorList>
            <person name="Goeker M."/>
        </authorList>
    </citation>
    <scope>NUCLEOTIDE SEQUENCE [LARGE SCALE GENOMIC DNA]</scope>
    <source>
        <strain evidence="7 8">DSM 27763</strain>
    </source>
</reference>
<evidence type="ECO:0000313" key="8">
    <source>
        <dbReference type="Proteomes" id="UP000230842"/>
    </source>
</evidence>
<dbReference type="Pfam" id="PF00389">
    <property type="entry name" value="2-Hacid_dh"/>
    <property type="match status" value="1"/>
</dbReference>
<comment type="caution">
    <text evidence="7">The sequence shown here is derived from an EMBL/GenBank/DDBJ whole genome shotgun (WGS) entry which is preliminary data.</text>
</comment>
<evidence type="ECO:0000256" key="4">
    <source>
        <dbReference type="RuleBase" id="RU003719"/>
    </source>
</evidence>
<evidence type="ECO:0000313" key="7">
    <source>
        <dbReference type="EMBL" id="PJJ54121.1"/>
    </source>
</evidence>
<keyword evidence="3" id="KW-0520">NAD</keyword>
<evidence type="ECO:0000256" key="1">
    <source>
        <dbReference type="ARBA" id="ARBA00005854"/>
    </source>
</evidence>
<protein>
    <submittedName>
        <fullName evidence="7">Phosphoglycerate dehydrogenase-like enzyme</fullName>
    </submittedName>
</protein>
<dbReference type="Proteomes" id="UP000230842">
    <property type="component" value="Unassembled WGS sequence"/>
</dbReference>
<dbReference type="AlphaFoldDB" id="A0A2M9B868"/>
<dbReference type="Gene3D" id="3.40.50.720">
    <property type="entry name" value="NAD(P)-binding Rossmann-like Domain"/>
    <property type="match status" value="2"/>
</dbReference>
<dbReference type="SUPFAM" id="SSF52283">
    <property type="entry name" value="Formate/glycerate dehydrogenase catalytic domain-like"/>
    <property type="match status" value="1"/>
</dbReference>
<sequence>MMPFRPDELGPLPTTYSFTRYDGGARDAAGAGTLDQVPDDIEDVELWVLPYGLALPIDRIVPRMPRLRVIQAQSAGTDGIAHLIPDGVTLCNARGVHDSATAELGVGLIIASMRRIPDFVRAQDRGEWLPFRQYGALADKRVLIVGYGSIGEALERRLEGFEVDVVRVARRAREGVHPITDLPDLLPDADVVVMLTPLTDATRHLVGPEFLAAMKDDTLLVNLARGPIVDTEALLAELGTGRLRAALDVTDPEPLPDGHPLWSAPGLLISPHVAGGTSAMRPRVLRLVTEQLRRFASGEPLLNRVDASPT</sequence>